<evidence type="ECO:0000256" key="10">
    <source>
        <dbReference type="PIRNR" id="PIRNR003097"/>
    </source>
</evidence>
<sequence length="285" mass="31584">MIRLRYYLREIGRNLYRYPGTAVGSILSLTLIFLLFDLFWVAAGTSNRMYQQLLTQVQMEIFVSDNLPDSVMTPLAGAIADIPGIKDVRYVSREDARLELTRLVGTDLLTEYDTLNPLPRSFILDLDQSVKNLASMEMLDQSLRQISGVTDVSYSRDWLSKAEETRSMVTRVGMILGLIILLTAVINSGNNIRLMTRARGGGYGQMLLLGAGRWFLALPLMLEGFLLCLLSAVLSWGIVLFAGRKIAFSQFAIVMPPVGDIALFCGAAALLGFVSGYVGVRKLLR</sequence>
<keyword evidence="5 10" id="KW-0132">Cell division</keyword>
<keyword evidence="6 11" id="KW-0812">Transmembrane</keyword>
<evidence type="ECO:0000256" key="6">
    <source>
        <dbReference type="ARBA" id="ARBA00022692"/>
    </source>
</evidence>
<dbReference type="PANTHER" id="PTHR47755">
    <property type="entry name" value="CELL DIVISION PROTEIN FTSX"/>
    <property type="match status" value="1"/>
</dbReference>
<name>A0A855X436_9BACT</name>
<comment type="caution">
    <text evidence="14">The sequence shown here is derived from an EMBL/GenBank/DDBJ whole genome shotgun (WGS) entry which is preliminary data.</text>
</comment>
<dbReference type="InterPro" id="IPR040690">
    <property type="entry name" value="FtsX_ECD"/>
</dbReference>
<dbReference type="Pfam" id="PF02687">
    <property type="entry name" value="FtsX"/>
    <property type="match status" value="1"/>
</dbReference>
<evidence type="ECO:0000256" key="3">
    <source>
        <dbReference type="ARBA" id="ARBA00021907"/>
    </source>
</evidence>
<keyword evidence="4 10" id="KW-1003">Cell membrane</keyword>
<dbReference type="Proteomes" id="UP000250918">
    <property type="component" value="Unassembled WGS sequence"/>
</dbReference>
<dbReference type="InterPro" id="IPR004513">
    <property type="entry name" value="FtsX"/>
</dbReference>
<evidence type="ECO:0000256" key="8">
    <source>
        <dbReference type="ARBA" id="ARBA00023136"/>
    </source>
</evidence>
<dbReference type="AlphaFoldDB" id="A0A855X436"/>
<evidence type="ECO:0000256" key="1">
    <source>
        <dbReference type="ARBA" id="ARBA00004651"/>
    </source>
</evidence>
<evidence type="ECO:0000256" key="4">
    <source>
        <dbReference type="ARBA" id="ARBA00022475"/>
    </source>
</evidence>
<keyword evidence="8 10" id="KW-0472">Membrane</keyword>
<reference evidence="14 15" key="1">
    <citation type="journal article" date="2018" name="ISME J.">
        <title>A methanotrophic archaeon couples anaerobic oxidation of methane to Fe(III) reduction.</title>
        <authorList>
            <person name="Cai C."/>
            <person name="Leu A.O."/>
            <person name="Xie G.J."/>
            <person name="Guo J."/>
            <person name="Feng Y."/>
            <person name="Zhao J.X."/>
            <person name="Tyson G.W."/>
            <person name="Yuan Z."/>
            <person name="Hu S."/>
        </authorList>
    </citation>
    <scope>NUCLEOTIDE SEQUENCE [LARGE SCALE GENOMIC DNA]</scope>
    <source>
        <strain evidence="14">FeB_12</strain>
    </source>
</reference>
<protein>
    <recommendedName>
        <fullName evidence="3 10">Cell division protein FtsX</fullName>
    </recommendedName>
</protein>
<feature type="transmembrane region" description="Helical" evidence="11">
    <location>
        <begin position="261"/>
        <end position="280"/>
    </location>
</feature>
<evidence type="ECO:0000313" key="15">
    <source>
        <dbReference type="Proteomes" id="UP000250918"/>
    </source>
</evidence>
<comment type="subcellular location">
    <subcellularLocation>
        <location evidence="1">Cell membrane</location>
        <topology evidence="1">Multi-pass membrane protein</topology>
    </subcellularLocation>
</comment>
<evidence type="ECO:0000256" key="2">
    <source>
        <dbReference type="ARBA" id="ARBA00007379"/>
    </source>
</evidence>
<evidence type="ECO:0000256" key="11">
    <source>
        <dbReference type="SAM" id="Phobius"/>
    </source>
</evidence>
<dbReference type="GO" id="GO:0005886">
    <property type="term" value="C:plasma membrane"/>
    <property type="evidence" value="ECO:0007669"/>
    <property type="project" value="UniProtKB-SubCell"/>
</dbReference>
<dbReference type="PANTHER" id="PTHR47755:SF1">
    <property type="entry name" value="CELL DIVISION PROTEIN FTSX"/>
    <property type="match status" value="1"/>
</dbReference>
<dbReference type="EMBL" id="PQAP01000011">
    <property type="protein sequence ID" value="PWB75308.1"/>
    <property type="molecule type" value="Genomic_DNA"/>
</dbReference>
<organism evidence="14 15">
    <name type="scientific">candidate division GN15 bacterium</name>
    <dbReference type="NCBI Taxonomy" id="2072418"/>
    <lineage>
        <taxon>Bacteria</taxon>
        <taxon>candidate division GN15</taxon>
    </lineage>
</organism>
<feature type="transmembrane region" description="Helical" evidence="11">
    <location>
        <begin position="214"/>
        <end position="241"/>
    </location>
</feature>
<dbReference type="Gene3D" id="3.30.70.3040">
    <property type="match status" value="1"/>
</dbReference>
<dbReference type="GO" id="GO:0051301">
    <property type="term" value="P:cell division"/>
    <property type="evidence" value="ECO:0007669"/>
    <property type="project" value="UniProtKB-KW"/>
</dbReference>
<feature type="transmembrane region" description="Helical" evidence="11">
    <location>
        <begin position="21"/>
        <end position="43"/>
    </location>
</feature>
<keyword evidence="9 10" id="KW-0131">Cell cycle</keyword>
<dbReference type="PIRSF" id="PIRSF003097">
    <property type="entry name" value="FtsX"/>
    <property type="match status" value="1"/>
</dbReference>
<keyword evidence="7 11" id="KW-1133">Transmembrane helix</keyword>
<evidence type="ECO:0000256" key="5">
    <source>
        <dbReference type="ARBA" id="ARBA00022618"/>
    </source>
</evidence>
<dbReference type="InterPro" id="IPR003838">
    <property type="entry name" value="ABC3_permease_C"/>
</dbReference>
<feature type="domain" description="ABC3 transporter permease C-terminal" evidence="12">
    <location>
        <begin position="175"/>
        <end position="284"/>
    </location>
</feature>
<accession>A0A855X436</accession>
<evidence type="ECO:0000313" key="14">
    <source>
        <dbReference type="EMBL" id="PWB75308.1"/>
    </source>
</evidence>
<gene>
    <name evidence="14" type="ORF">C3F09_02805</name>
</gene>
<comment type="similarity">
    <text evidence="2 10">Belongs to the ABC-4 integral membrane protein family. FtsX subfamily.</text>
</comment>
<feature type="transmembrane region" description="Helical" evidence="11">
    <location>
        <begin position="168"/>
        <end position="189"/>
    </location>
</feature>
<evidence type="ECO:0000256" key="7">
    <source>
        <dbReference type="ARBA" id="ARBA00022989"/>
    </source>
</evidence>
<proteinExistence type="inferred from homology"/>
<evidence type="ECO:0000256" key="9">
    <source>
        <dbReference type="ARBA" id="ARBA00023306"/>
    </source>
</evidence>
<feature type="domain" description="FtsX extracellular" evidence="13">
    <location>
        <begin position="57"/>
        <end position="152"/>
    </location>
</feature>
<dbReference type="Pfam" id="PF18075">
    <property type="entry name" value="FtsX_ECD"/>
    <property type="match status" value="1"/>
</dbReference>
<evidence type="ECO:0000259" key="13">
    <source>
        <dbReference type="Pfam" id="PF18075"/>
    </source>
</evidence>
<evidence type="ECO:0000259" key="12">
    <source>
        <dbReference type="Pfam" id="PF02687"/>
    </source>
</evidence>